<dbReference type="Pfam" id="PF08450">
    <property type="entry name" value="SGL"/>
    <property type="match status" value="1"/>
</dbReference>
<dbReference type="InterPro" id="IPR011042">
    <property type="entry name" value="6-blade_b-propeller_TolB-like"/>
</dbReference>
<accession>A0A381YBU7</accession>
<feature type="domain" description="SMP-30/Gluconolactonase/LRE-like region" evidence="1">
    <location>
        <begin position="18"/>
        <end position="212"/>
    </location>
</feature>
<dbReference type="SUPFAM" id="SSF63829">
    <property type="entry name" value="Calcium-dependent phosphotriesterase"/>
    <property type="match status" value="1"/>
</dbReference>
<dbReference type="InterPro" id="IPR051262">
    <property type="entry name" value="SMP-30/CGR1_Lactonase"/>
</dbReference>
<dbReference type="PANTHER" id="PTHR47572">
    <property type="entry name" value="LIPOPROTEIN-RELATED"/>
    <property type="match status" value="1"/>
</dbReference>
<evidence type="ECO:0000259" key="1">
    <source>
        <dbReference type="Pfam" id="PF08450"/>
    </source>
</evidence>
<gene>
    <name evidence="2" type="ORF">METZ01_LOCUS127433</name>
</gene>
<dbReference type="PANTHER" id="PTHR47572:SF5">
    <property type="entry name" value="BLR2277 PROTEIN"/>
    <property type="match status" value="1"/>
</dbReference>
<dbReference type="InterPro" id="IPR013658">
    <property type="entry name" value="SGL"/>
</dbReference>
<feature type="non-terminal residue" evidence="2">
    <location>
        <position position="213"/>
    </location>
</feature>
<organism evidence="2">
    <name type="scientific">marine metagenome</name>
    <dbReference type="NCBI Taxonomy" id="408172"/>
    <lineage>
        <taxon>unclassified sequences</taxon>
        <taxon>metagenomes</taxon>
        <taxon>ecological metagenomes</taxon>
    </lineage>
</organism>
<dbReference type="AlphaFoldDB" id="A0A381YBU7"/>
<evidence type="ECO:0000313" key="2">
    <source>
        <dbReference type="EMBL" id="SVA74579.1"/>
    </source>
</evidence>
<reference evidence="2" key="1">
    <citation type="submission" date="2018-05" db="EMBL/GenBank/DDBJ databases">
        <authorList>
            <person name="Lanie J.A."/>
            <person name="Ng W.-L."/>
            <person name="Kazmierczak K.M."/>
            <person name="Andrzejewski T.M."/>
            <person name="Davidsen T.M."/>
            <person name="Wayne K.J."/>
            <person name="Tettelin H."/>
            <person name="Glass J.I."/>
            <person name="Rusch D."/>
            <person name="Podicherti R."/>
            <person name="Tsui H.-C.T."/>
            <person name="Winkler M.E."/>
        </authorList>
    </citation>
    <scope>NUCLEOTIDE SEQUENCE</scope>
</reference>
<proteinExistence type="predicted"/>
<dbReference type="EMBL" id="UINC01017873">
    <property type="protein sequence ID" value="SVA74579.1"/>
    <property type="molecule type" value="Genomic_DNA"/>
</dbReference>
<sequence length="213" mass="23234">MLSLDELEFTGSELNRPECVLATRSGHLYTADARGGVAVIYPDGRSRLLAHRTESPWLLPNGIALMPDGTFLLTHLGDVSGGVFQLDGHGELTPFLEEVDGLALPPTNFVGRDHAGGIWITVSTRHHPRHQAARAGVADGFIVRVDERGARIAAEGLGYTNECIVDSTRKYLYVNETFARRVSRFRLDKNGTLSGQETVTEFGPADFPDGLTF</sequence>
<protein>
    <recommendedName>
        <fullName evidence="1">SMP-30/Gluconolactonase/LRE-like region domain-containing protein</fullName>
    </recommendedName>
</protein>
<name>A0A381YBU7_9ZZZZ</name>
<dbReference type="Gene3D" id="2.120.10.30">
    <property type="entry name" value="TolB, C-terminal domain"/>
    <property type="match status" value="1"/>
</dbReference>